<dbReference type="EMBL" id="MK509232">
    <property type="protein sequence ID" value="QCO92342.1"/>
    <property type="molecule type" value="Genomic_DNA"/>
</dbReference>
<evidence type="ECO:0000313" key="4">
    <source>
        <dbReference type="EMBL" id="QCO92461.1"/>
    </source>
</evidence>
<evidence type="ECO:0000313" key="1">
    <source>
        <dbReference type="EMBL" id="QCO92321.1"/>
    </source>
</evidence>
<evidence type="ECO:0000313" key="2">
    <source>
        <dbReference type="EMBL" id="QCO92342.1"/>
    </source>
</evidence>
<dbReference type="EMBL" id="MK509269">
    <property type="protein sequence ID" value="QCO92461.1"/>
    <property type="molecule type" value="Genomic_DNA"/>
</dbReference>
<accession>A0A4P8GD99</accession>
<dbReference type="EMBL" id="MK509226">
    <property type="protein sequence ID" value="QCO92321.1"/>
    <property type="molecule type" value="Genomic_DNA"/>
</dbReference>
<gene>
    <name evidence="2" type="primary">cdiA2</name>
</gene>
<reference evidence="2" key="1">
    <citation type="journal article" date="2019" name="J. Bacteriol.">
        <title>Diversity of Pseudomonas aeruginosa contact-dependent growth inhibition systems.</title>
        <authorList>
            <person name="Allen J.P."/>
            <person name="Hauser A.R."/>
        </authorList>
    </citation>
    <scope>NUCLEOTIDE SEQUENCE</scope>
    <source>
        <strain evidence="1">PABL031</strain>
        <strain evidence="2">PABL035</strain>
        <strain evidence="3">PABL042</strain>
        <strain evidence="4">PABL058</strain>
    </source>
</reference>
<dbReference type="AlphaFoldDB" id="A0A4P8GD99"/>
<protein>
    <submittedName>
        <fullName evidence="2">CdiA</fullName>
    </submittedName>
</protein>
<dbReference type="RefSeq" id="WP_185830978.1">
    <property type="nucleotide sequence ID" value="NZ_RXUR01000017.1"/>
</dbReference>
<feature type="non-terminal residue" evidence="2">
    <location>
        <position position="1"/>
    </location>
</feature>
<dbReference type="EMBL" id="MK509244">
    <property type="protein sequence ID" value="QCO92376.1"/>
    <property type="molecule type" value="Genomic_DNA"/>
</dbReference>
<evidence type="ECO:0000313" key="3">
    <source>
        <dbReference type="EMBL" id="QCO92376.1"/>
    </source>
</evidence>
<organism evidence="2">
    <name type="scientific">Pseudomonas aeruginosa</name>
    <dbReference type="NCBI Taxonomy" id="287"/>
    <lineage>
        <taxon>Bacteria</taxon>
        <taxon>Pseudomonadati</taxon>
        <taxon>Pseudomonadota</taxon>
        <taxon>Gammaproteobacteria</taxon>
        <taxon>Pseudomonadales</taxon>
        <taxon>Pseudomonadaceae</taxon>
        <taxon>Pseudomonas</taxon>
    </lineage>
</organism>
<sequence length="121" mass="12564">EIPKDLGKVSFDASNGVGTIYSPRVTLNSGEIIFDGFSVGTSKGLIGVGADGAAELVGPLRKMLSYSQSQGAQTITLKGHYASEQGSMLGTGSVNNVNQKFSFSFPATTDGLKAFLKELGK</sequence>
<name>A0A4P8GD99_PSEAI</name>
<proteinExistence type="predicted"/>